<dbReference type="InterPro" id="IPR001810">
    <property type="entry name" value="F-box_dom"/>
</dbReference>
<dbReference type="Proteomes" id="UP000236291">
    <property type="component" value="Unassembled WGS sequence"/>
</dbReference>
<dbReference type="Gene3D" id="3.80.10.10">
    <property type="entry name" value="Ribonuclease Inhibitor"/>
    <property type="match status" value="1"/>
</dbReference>
<dbReference type="PANTHER" id="PTHR38926:SF2">
    <property type="entry name" value="F-BOX_LRR-REPEAT PROTEIN 21-RELATED"/>
    <property type="match status" value="1"/>
</dbReference>
<comment type="caution">
    <text evidence="2">The sequence shown here is derived from an EMBL/GenBank/DDBJ whole genome shotgun (WGS) entry which is preliminary data.</text>
</comment>
<dbReference type="ExpressionAtlas" id="A0A2K3NH94">
    <property type="expression patterns" value="baseline"/>
</dbReference>
<dbReference type="PANTHER" id="PTHR38926">
    <property type="entry name" value="F-BOX DOMAIN CONTAINING PROTEIN, EXPRESSED"/>
    <property type="match status" value="1"/>
</dbReference>
<accession>A0A2K3NH94</accession>
<gene>
    <name evidence="2" type="ORF">L195_g025696</name>
</gene>
<reference evidence="2 3" key="2">
    <citation type="journal article" date="2017" name="Front. Plant Sci.">
        <title>Gene Classification and Mining of Molecular Markers Useful in Red Clover (Trifolium pratense) Breeding.</title>
        <authorList>
            <person name="Istvanek J."/>
            <person name="Dluhosova J."/>
            <person name="Dluhos P."/>
            <person name="Patkova L."/>
            <person name="Nedelnik J."/>
            <person name="Repkova J."/>
        </authorList>
    </citation>
    <scope>NUCLEOTIDE SEQUENCE [LARGE SCALE GENOMIC DNA]</scope>
    <source>
        <strain evidence="3">cv. Tatra</strain>
        <tissue evidence="2">Young leaves</tissue>
    </source>
</reference>
<protein>
    <submittedName>
        <fullName evidence="2">F-box protein skip19</fullName>
    </submittedName>
</protein>
<name>A0A2K3NH94_TRIPR</name>
<dbReference type="PROSITE" id="PS50181">
    <property type="entry name" value="FBOX"/>
    <property type="match status" value="1"/>
</dbReference>
<evidence type="ECO:0000259" key="1">
    <source>
        <dbReference type="PROSITE" id="PS50181"/>
    </source>
</evidence>
<dbReference type="SUPFAM" id="SSF52047">
    <property type="entry name" value="RNI-like"/>
    <property type="match status" value="1"/>
</dbReference>
<dbReference type="InterPro" id="IPR032675">
    <property type="entry name" value="LRR_dom_sf"/>
</dbReference>
<proteinExistence type="predicted"/>
<dbReference type="AlphaFoldDB" id="A0A2K3NH94"/>
<evidence type="ECO:0000313" key="2">
    <source>
        <dbReference type="EMBL" id="PNY02389.1"/>
    </source>
</evidence>
<dbReference type="CDD" id="cd22164">
    <property type="entry name" value="F-box_AtSKIP19-like"/>
    <property type="match status" value="1"/>
</dbReference>
<dbReference type="EMBL" id="ASHM01021295">
    <property type="protein sequence ID" value="PNY02389.1"/>
    <property type="molecule type" value="Genomic_DNA"/>
</dbReference>
<organism evidence="2 3">
    <name type="scientific">Trifolium pratense</name>
    <name type="common">Red clover</name>
    <dbReference type="NCBI Taxonomy" id="57577"/>
    <lineage>
        <taxon>Eukaryota</taxon>
        <taxon>Viridiplantae</taxon>
        <taxon>Streptophyta</taxon>
        <taxon>Embryophyta</taxon>
        <taxon>Tracheophyta</taxon>
        <taxon>Spermatophyta</taxon>
        <taxon>Magnoliopsida</taxon>
        <taxon>eudicotyledons</taxon>
        <taxon>Gunneridae</taxon>
        <taxon>Pentapetalae</taxon>
        <taxon>rosids</taxon>
        <taxon>fabids</taxon>
        <taxon>Fabales</taxon>
        <taxon>Fabaceae</taxon>
        <taxon>Papilionoideae</taxon>
        <taxon>50 kb inversion clade</taxon>
        <taxon>NPAAA clade</taxon>
        <taxon>Hologalegina</taxon>
        <taxon>IRL clade</taxon>
        <taxon>Trifolieae</taxon>
        <taxon>Trifolium</taxon>
    </lineage>
</organism>
<dbReference type="Gene3D" id="1.20.1280.50">
    <property type="match status" value="1"/>
</dbReference>
<sequence>MMMPSACSIASKKAKGDGTTVPNWLELPREITANILQRLPTVQIVTSACLVCPQWWNICKDPLMWRTIHMAGFDYFTCSFRELAKICQYAIERSCGHLIDIQIEYFGSDDILECIAQSASNLRCMQLVECFQISDKGFIDAVRKLPKLEEVRISLCDLSSNSLEALGRSCPLLKVLQYARPLYVSSIGKEDHLALAISETMSKLCYLDIQRTSITNIGLLAILDGCPLLEYLDIDECFHLKNLSNNLRKRCIEQIKDLRLPNPNNYGEYDHIEIACKRAHRKSVTILTNLCSNSYGSLKMNRKYQN</sequence>
<dbReference type="STRING" id="57577.A0A2K3NH94"/>
<feature type="domain" description="F-box" evidence="1">
    <location>
        <begin position="21"/>
        <end position="68"/>
    </location>
</feature>
<reference evidence="2 3" key="1">
    <citation type="journal article" date="2014" name="Am. J. Bot.">
        <title>Genome assembly and annotation for red clover (Trifolium pratense; Fabaceae).</title>
        <authorList>
            <person name="Istvanek J."/>
            <person name="Jaros M."/>
            <person name="Krenek A."/>
            <person name="Repkova J."/>
        </authorList>
    </citation>
    <scope>NUCLEOTIDE SEQUENCE [LARGE SCALE GENOMIC DNA]</scope>
    <source>
        <strain evidence="3">cv. Tatra</strain>
        <tissue evidence="2">Young leaves</tissue>
    </source>
</reference>
<evidence type="ECO:0000313" key="3">
    <source>
        <dbReference type="Proteomes" id="UP000236291"/>
    </source>
</evidence>
<dbReference type="Pfam" id="PF12937">
    <property type="entry name" value="F-box-like"/>
    <property type="match status" value="1"/>
</dbReference>